<evidence type="ECO:0000256" key="1">
    <source>
        <dbReference type="SAM" id="MobiDB-lite"/>
    </source>
</evidence>
<organism evidence="2">
    <name type="scientific">uncultured Solirubrobacteraceae bacterium</name>
    <dbReference type="NCBI Taxonomy" id="1162706"/>
    <lineage>
        <taxon>Bacteria</taxon>
        <taxon>Bacillati</taxon>
        <taxon>Actinomycetota</taxon>
        <taxon>Thermoleophilia</taxon>
        <taxon>Solirubrobacterales</taxon>
        <taxon>Solirubrobacteraceae</taxon>
        <taxon>environmental samples</taxon>
    </lineage>
</organism>
<sequence>GLDLRLPHARPQAPAHRAAVDRLVGRALRAGQGHGGVPGRRGRHEAPPASAPSPLPAEPPHPRPPRLPVASRAGPDAHAAPRARPRAQARRL</sequence>
<feature type="non-terminal residue" evidence="2">
    <location>
        <position position="1"/>
    </location>
</feature>
<feature type="compositionally biased region" description="Pro residues" evidence="1">
    <location>
        <begin position="49"/>
        <end position="59"/>
    </location>
</feature>
<feature type="non-terminal residue" evidence="2">
    <location>
        <position position="92"/>
    </location>
</feature>
<reference evidence="2" key="1">
    <citation type="submission" date="2020-02" db="EMBL/GenBank/DDBJ databases">
        <authorList>
            <person name="Meier V. D."/>
        </authorList>
    </citation>
    <scope>NUCLEOTIDE SEQUENCE</scope>
    <source>
        <strain evidence="2">AVDCRST_MAG13</strain>
    </source>
</reference>
<evidence type="ECO:0000313" key="2">
    <source>
        <dbReference type="EMBL" id="CAA9481227.1"/>
    </source>
</evidence>
<dbReference type="AlphaFoldDB" id="A0A6J4RXI1"/>
<proteinExistence type="predicted"/>
<name>A0A6J4RXI1_9ACTN</name>
<protein>
    <submittedName>
        <fullName evidence="2">Uncharacterized protein</fullName>
    </submittedName>
</protein>
<accession>A0A6J4RXI1</accession>
<feature type="compositionally biased region" description="Basic residues" evidence="1">
    <location>
        <begin position="81"/>
        <end position="92"/>
    </location>
</feature>
<feature type="region of interest" description="Disordered" evidence="1">
    <location>
        <begin position="1"/>
        <end position="92"/>
    </location>
</feature>
<gene>
    <name evidence="2" type="ORF">AVDCRST_MAG13-1181</name>
</gene>
<dbReference type="EMBL" id="CADCVO010000182">
    <property type="protein sequence ID" value="CAA9481227.1"/>
    <property type="molecule type" value="Genomic_DNA"/>
</dbReference>